<dbReference type="EMBL" id="CP042220">
    <property type="protein sequence ID" value="QDX29452.1"/>
    <property type="molecule type" value="Genomic_DNA"/>
</dbReference>
<dbReference type="Proteomes" id="UP000320591">
    <property type="component" value="Chromosome"/>
</dbReference>
<keyword evidence="5" id="KW-1185">Reference proteome</keyword>
<dbReference type="Gene3D" id="2.30.40.10">
    <property type="entry name" value="Urease, subunit C, domain 1"/>
    <property type="match status" value="1"/>
</dbReference>
<dbReference type="PANTHER" id="PTHR43794">
    <property type="entry name" value="AMINOHYDROLASE SSNA-RELATED"/>
    <property type="match status" value="1"/>
</dbReference>
<accession>A0A5B8I2P8</accession>
<dbReference type="Gene3D" id="3.20.20.140">
    <property type="entry name" value="Metal-dependent hydrolases"/>
    <property type="match status" value="1"/>
</dbReference>
<protein>
    <submittedName>
        <fullName evidence="4">Amidohydrolase family protein</fullName>
    </submittedName>
</protein>
<dbReference type="RefSeq" id="WP_050569483.1">
    <property type="nucleotide sequence ID" value="NZ_CM001975.1"/>
</dbReference>
<dbReference type="PANTHER" id="PTHR43794:SF11">
    <property type="entry name" value="AMIDOHYDROLASE-RELATED DOMAIN-CONTAINING PROTEIN"/>
    <property type="match status" value="1"/>
</dbReference>
<evidence type="ECO:0000259" key="3">
    <source>
        <dbReference type="Pfam" id="PF01979"/>
    </source>
</evidence>
<reference evidence="4 5" key="1">
    <citation type="journal article" date="2019" name="Environ. Microbiol.">
        <title>The phytopathogenic nature of Dickeya aquatica 174/2 and the dynamic early evolution of Dickeya pathogenicity.</title>
        <authorList>
            <person name="Duprey A."/>
            <person name="Taib N."/>
            <person name="Leonard S."/>
            <person name="Garin T."/>
            <person name="Flandrois J.P."/>
            <person name="Nasser W."/>
            <person name="Brochier-Armanet C."/>
            <person name="Reverchon S."/>
        </authorList>
    </citation>
    <scope>NUCLEOTIDE SEQUENCE [LARGE SCALE GENOMIC DNA]</scope>
    <source>
        <strain evidence="4 5">NCPPB 569</strain>
    </source>
</reference>
<dbReference type="InterPro" id="IPR011059">
    <property type="entry name" value="Metal-dep_hydrolase_composite"/>
</dbReference>
<dbReference type="OrthoDB" id="9807210at2"/>
<keyword evidence="2 4" id="KW-0378">Hydrolase</keyword>
<dbReference type="AlphaFoldDB" id="A0A5B8I2P8"/>
<dbReference type="KEGG" id="dic:Dpoa569_0001217"/>
<evidence type="ECO:0000313" key="5">
    <source>
        <dbReference type="Proteomes" id="UP000320591"/>
    </source>
</evidence>
<evidence type="ECO:0000256" key="2">
    <source>
        <dbReference type="ARBA" id="ARBA00022801"/>
    </source>
</evidence>
<dbReference type="Pfam" id="PF01979">
    <property type="entry name" value="Amidohydro_1"/>
    <property type="match status" value="1"/>
</dbReference>
<organism evidence="4 5">
    <name type="scientific">Dickeya poaceiphila</name>
    <dbReference type="NCBI Taxonomy" id="568768"/>
    <lineage>
        <taxon>Bacteria</taxon>
        <taxon>Pseudomonadati</taxon>
        <taxon>Pseudomonadota</taxon>
        <taxon>Gammaproteobacteria</taxon>
        <taxon>Enterobacterales</taxon>
        <taxon>Pectobacteriaceae</taxon>
        <taxon>Dickeya</taxon>
    </lineage>
</organism>
<dbReference type="STRING" id="568768.GCA_000406125_02655"/>
<comment type="similarity">
    <text evidence="1">Belongs to the metallo-dependent hydrolases superfamily. ATZ/TRZ family.</text>
</comment>
<dbReference type="InterPro" id="IPR032466">
    <property type="entry name" value="Metal_Hydrolase"/>
</dbReference>
<dbReference type="SUPFAM" id="SSF51556">
    <property type="entry name" value="Metallo-dependent hydrolases"/>
    <property type="match status" value="1"/>
</dbReference>
<dbReference type="GO" id="GO:0016810">
    <property type="term" value="F:hydrolase activity, acting on carbon-nitrogen (but not peptide) bonds"/>
    <property type="evidence" value="ECO:0007669"/>
    <property type="project" value="InterPro"/>
</dbReference>
<evidence type="ECO:0000313" key="4">
    <source>
        <dbReference type="EMBL" id="QDX29452.1"/>
    </source>
</evidence>
<feature type="domain" description="Amidohydrolase-related" evidence="3">
    <location>
        <begin position="54"/>
        <end position="400"/>
    </location>
</feature>
<gene>
    <name evidence="4" type="ORF">Dpoa569_0001217</name>
</gene>
<name>A0A5B8I2P8_9GAMM</name>
<proteinExistence type="inferred from homology"/>
<dbReference type="SUPFAM" id="SSF51338">
    <property type="entry name" value="Composite domain of metallo-dependent hydrolases"/>
    <property type="match status" value="1"/>
</dbReference>
<dbReference type="InterPro" id="IPR050287">
    <property type="entry name" value="MTA/SAH_deaminase"/>
</dbReference>
<evidence type="ECO:0000256" key="1">
    <source>
        <dbReference type="ARBA" id="ARBA00006745"/>
    </source>
</evidence>
<sequence>MDDKLIFKEIKYLNSEDMCFEVGDIRIRNDRIVEVGPNLDVHDEEVVLLNGGHIILPGLINAHLHPSKEVYGSLLDSSPIDKVLDTVHKNNELEDPEGQYISSIKSIGCALRKGVTSFGIFTSRIESDYRAVTEVGVRCVINFCQSNYWAGSGKSPKNKSIDTISSEYFLAEKLYQNDLVNITPATASELSADDLLLVMLHDIAIKRSRRFTLHINEGSHQVNAHINMYSKSGIERLHELGVLDHNTTLIHASYLSDREIEIIKESKCSLVHCPVSNSFVGAGTMPAKKFSSTNHIGLGTDAAMVNPVNDLTFDALFSLYHHGDSEFINKIDAKSVLHMITFGGAEALGLKDTGKIQSGFKADLIIYKENEMDNEYINTPVSILKMINKENPCHVLIDGDFVIKENCFKNIKIIDSVKEYSSIRNRVKL</sequence>
<dbReference type="InterPro" id="IPR006680">
    <property type="entry name" value="Amidohydro-rel"/>
</dbReference>